<accession>A0A1N6DNU9</accession>
<dbReference type="GO" id="GO:0043190">
    <property type="term" value="C:ATP-binding cassette (ABC) transporter complex"/>
    <property type="evidence" value="ECO:0007669"/>
    <property type="project" value="TreeGrafter"/>
</dbReference>
<dbReference type="EMBL" id="FSRJ01000001">
    <property type="protein sequence ID" value="SIN72397.1"/>
    <property type="molecule type" value="Genomic_DNA"/>
</dbReference>
<dbReference type="PROSITE" id="PS50893">
    <property type="entry name" value="ABC_TRANSPORTER_2"/>
    <property type="match status" value="2"/>
</dbReference>
<dbReference type="PANTHER" id="PTHR43553:SF24">
    <property type="entry name" value="ENERGY-COUPLING FACTOR TRANSPORTER ATP-BINDING PROTEIN ECFA1"/>
    <property type="match status" value="1"/>
</dbReference>
<organism evidence="6 7">
    <name type="scientific">Agromyces cerinus subsp. cerinus</name>
    <dbReference type="NCBI Taxonomy" id="232089"/>
    <lineage>
        <taxon>Bacteria</taxon>
        <taxon>Bacillati</taxon>
        <taxon>Actinomycetota</taxon>
        <taxon>Actinomycetes</taxon>
        <taxon>Micrococcales</taxon>
        <taxon>Microbacteriaceae</taxon>
        <taxon>Agromyces</taxon>
    </lineage>
</organism>
<dbReference type="InterPro" id="IPR003439">
    <property type="entry name" value="ABC_transporter-like_ATP-bd"/>
</dbReference>
<reference evidence="7" key="1">
    <citation type="submission" date="2016-11" db="EMBL/GenBank/DDBJ databases">
        <authorList>
            <person name="Varghese N."/>
            <person name="Submissions S."/>
        </authorList>
    </citation>
    <scope>NUCLEOTIDE SEQUENCE [LARGE SCALE GENOMIC DNA]</scope>
    <source>
        <strain evidence="7">DSM 8595</strain>
    </source>
</reference>
<dbReference type="InterPro" id="IPR003593">
    <property type="entry name" value="AAA+_ATPase"/>
</dbReference>
<evidence type="ECO:0000313" key="7">
    <source>
        <dbReference type="Proteomes" id="UP000184699"/>
    </source>
</evidence>
<proteinExistence type="inferred from homology"/>
<dbReference type="Proteomes" id="UP000184699">
    <property type="component" value="Unassembled WGS sequence"/>
</dbReference>
<gene>
    <name evidence="6" type="ORF">SAMN05443544_0529</name>
</gene>
<dbReference type="STRING" id="232089.SAMN05443544_0529"/>
<dbReference type="SUPFAM" id="SSF52540">
    <property type="entry name" value="P-loop containing nucleoside triphosphate hydrolases"/>
    <property type="match status" value="2"/>
</dbReference>
<name>A0A1N6DNU9_9MICO</name>
<dbReference type="InterPro" id="IPR015856">
    <property type="entry name" value="ABC_transpr_CbiO/EcfA_su"/>
</dbReference>
<dbReference type="PROSITE" id="PS00211">
    <property type="entry name" value="ABC_TRANSPORTER_1"/>
    <property type="match status" value="2"/>
</dbReference>
<keyword evidence="3" id="KW-0547">Nucleotide-binding</keyword>
<evidence type="ECO:0000256" key="3">
    <source>
        <dbReference type="ARBA" id="ARBA00022741"/>
    </source>
</evidence>
<dbReference type="AlphaFoldDB" id="A0A1N6DNU9"/>
<feature type="domain" description="ABC transporter" evidence="5">
    <location>
        <begin position="258"/>
        <end position="484"/>
    </location>
</feature>
<dbReference type="GO" id="GO:0005524">
    <property type="term" value="F:ATP binding"/>
    <property type="evidence" value="ECO:0007669"/>
    <property type="project" value="UniProtKB-KW"/>
</dbReference>
<keyword evidence="7" id="KW-1185">Reference proteome</keyword>
<dbReference type="GO" id="GO:0016887">
    <property type="term" value="F:ATP hydrolysis activity"/>
    <property type="evidence" value="ECO:0007669"/>
    <property type="project" value="InterPro"/>
</dbReference>
<keyword evidence="2" id="KW-0813">Transport</keyword>
<dbReference type="InterPro" id="IPR017871">
    <property type="entry name" value="ABC_transporter-like_CS"/>
</dbReference>
<evidence type="ECO:0000256" key="2">
    <source>
        <dbReference type="ARBA" id="ARBA00022448"/>
    </source>
</evidence>
<dbReference type="InterPro" id="IPR050095">
    <property type="entry name" value="ECF_ABC_transporter_ATP-bd"/>
</dbReference>
<dbReference type="PANTHER" id="PTHR43553">
    <property type="entry name" value="HEAVY METAL TRANSPORTER"/>
    <property type="match status" value="1"/>
</dbReference>
<evidence type="ECO:0000256" key="4">
    <source>
        <dbReference type="ARBA" id="ARBA00022840"/>
    </source>
</evidence>
<protein>
    <submittedName>
        <fullName evidence="6">Energy-coupling factor transport system ATP-binding protein</fullName>
    </submittedName>
</protein>
<dbReference type="Pfam" id="PF00005">
    <property type="entry name" value="ABC_tran"/>
    <property type="match status" value="2"/>
</dbReference>
<keyword evidence="4 6" id="KW-0067">ATP-binding</keyword>
<evidence type="ECO:0000259" key="5">
    <source>
        <dbReference type="PROSITE" id="PS50893"/>
    </source>
</evidence>
<dbReference type="GO" id="GO:0042626">
    <property type="term" value="F:ATPase-coupled transmembrane transporter activity"/>
    <property type="evidence" value="ECO:0007669"/>
    <property type="project" value="TreeGrafter"/>
</dbReference>
<dbReference type="CDD" id="cd03225">
    <property type="entry name" value="ABC_cobalt_CbiO_domain1"/>
    <property type="match status" value="2"/>
</dbReference>
<sequence length="484" mass="51400">MEARGWGWRHAGRRRSALDGIDLVISPGERVLLLGPSGSGKSTLLHALAGVHGGAEEGEETGSLLIDGEWPGSVRGRASLVLQDPDSQVILARVGDDVAFGCENLGVPRDEIWRRVRRALDEVGLDLPLDHPTSMLSGGQKQRLALAGALAMGPGLLLLDEPTANLDPAGVDEVRQSVARTLDRTGATFVVVEHRVDVWIDLVTRVVVLGRDGRVIADGEPQHVISTQRDALLAAGVWVPGVRATVPTARPAPAASVVDLEGIDLAIGRRSDVVVRSGLSLALPRAASTVLTGPNGAGKSTLALTMGGLLPPLSGRVRASEGLADGLKADPIRWRSRELLTRIGTVFQEPEHQFVASTVQRELEVAPRALGLDAATTARRTHEVLERLGLDRLAEANPFTLSGGEQRRLTVGCALVAQPRVVVLDEPTFGQDRLTWIELVTLLRALVDDGTTLLSVSHDAAYLDALGDRHLDLGSDALRMEAAA</sequence>
<feature type="domain" description="ABC transporter" evidence="5">
    <location>
        <begin position="1"/>
        <end position="237"/>
    </location>
</feature>
<evidence type="ECO:0000256" key="1">
    <source>
        <dbReference type="ARBA" id="ARBA00005417"/>
    </source>
</evidence>
<dbReference type="InterPro" id="IPR027417">
    <property type="entry name" value="P-loop_NTPase"/>
</dbReference>
<dbReference type="Gene3D" id="3.40.50.300">
    <property type="entry name" value="P-loop containing nucleotide triphosphate hydrolases"/>
    <property type="match status" value="2"/>
</dbReference>
<comment type="similarity">
    <text evidence="1">Belongs to the ABC transporter superfamily.</text>
</comment>
<evidence type="ECO:0000313" key="6">
    <source>
        <dbReference type="EMBL" id="SIN72397.1"/>
    </source>
</evidence>
<dbReference type="SMART" id="SM00382">
    <property type="entry name" value="AAA"/>
    <property type="match status" value="2"/>
</dbReference>